<feature type="domain" description="Acyclic terpene utilisation N-terminal" evidence="1">
    <location>
        <begin position="87"/>
        <end position="210"/>
    </location>
</feature>
<protein>
    <recommendedName>
        <fullName evidence="1">Acyclic terpene utilisation N-terminal domain-containing protein</fullName>
    </recommendedName>
</protein>
<evidence type="ECO:0000259" key="1">
    <source>
        <dbReference type="Pfam" id="PF07287"/>
    </source>
</evidence>
<keyword evidence="3" id="KW-1185">Reference proteome</keyword>
<feature type="domain" description="Acyclic terpene utilisation N-terminal" evidence="1">
    <location>
        <begin position="238"/>
        <end position="392"/>
    </location>
</feature>
<gene>
    <name evidence="2" type="ORF">DSM104443_00581</name>
</gene>
<dbReference type="Proteomes" id="UP000501534">
    <property type="component" value="Chromosome"/>
</dbReference>
<accession>A0A6M4GQX4</accession>
<dbReference type="RefSeq" id="WP_171089314.1">
    <property type="nucleotide sequence ID" value="NZ_CP053069.1"/>
</dbReference>
<dbReference type="Pfam" id="PF07287">
    <property type="entry name" value="AtuA"/>
    <property type="match status" value="2"/>
</dbReference>
<proteinExistence type="predicted"/>
<dbReference type="AlphaFoldDB" id="A0A6M4GQX4"/>
<reference evidence="2 3" key="1">
    <citation type="submission" date="2020-04" db="EMBL/GenBank/DDBJ databases">
        <title>Usitatibacter rugosus gen. nov., sp. nov. and Usitatibacter palustris sp. nov., novel members of Usitatibacteraceae fam. nov. within the order Nitrosomonadales isolated from soil.</title>
        <authorList>
            <person name="Huber K.J."/>
            <person name="Neumann-Schaal M."/>
            <person name="Geppert A."/>
            <person name="Luckner M."/>
            <person name="Wanner G."/>
            <person name="Overmann J."/>
        </authorList>
    </citation>
    <scope>NUCLEOTIDE SEQUENCE [LARGE SCALE GENOMIC DNA]</scope>
    <source>
        <strain evidence="2 3">0125_3</strain>
    </source>
</reference>
<evidence type="ECO:0000313" key="2">
    <source>
        <dbReference type="EMBL" id="QJR09532.1"/>
    </source>
</evidence>
<sequence>MQEMRIVSVNGCLGYGFEASSLAAGCELDPAMVGADAGSTDPGPFYLGSGQSLVKPPQIRRDLGLALKNARAAKVPLVIGSAGMGGGEPNLQLFKKILLEIARDEGLHFKLATIHSEIPKERVRDAVRAKKIVPMADVPELTEEAVMDSVRIVGQMGTDPFAHALDKGADVVLTGRSCDTAIYAALPIARGFDPGLALHMAKIMECGAQCAIPLAPNDSLLGTIRKDHFLVRPLHKQRICTPDSVAAHTMYEQGNPHILYEPEGDVDMTGADFEQVDEQTVRVSGSRFIPTPRLRIKLEGARLAGFRSFTIAGIRDRTVIANLPIIEETVRAAVKRNLGGVPDSDYKLGFRYYGRDAVLGLLEPERNNIPHEVGAMVEAIGKTQEIADHVLSLARSSLLHCPFPGRKTTAGNLAFPASPSDTSAGAVYEFSVYHLMDVDDQLALFPLELESI</sequence>
<name>A0A6M4GQX4_9PROT</name>
<evidence type="ECO:0000313" key="3">
    <source>
        <dbReference type="Proteomes" id="UP000501534"/>
    </source>
</evidence>
<dbReference type="InterPro" id="IPR010839">
    <property type="entry name" value="AtuA_N"/>
</dbReference>
<dbReference type="KEGG" id="uru:DSM104443_00581"/>
<organism evidence="2 3">
    <name type="scientific">Usitatibacter rugosus</name>
    <dbReference type="NCBI Taxonomy" id="2732067"/>
    <lineage>
        <taxon>Bacteria</taxon>
        <taxon>Pseudomonadati</taxon>
        <taxon>Pseudomonadota</taxon>
        <taxon>Betaproteobacteria</taxon>
        <taxon>Nitrosomonadales</taxon>
        <taxon>Usitatibacteraceae</taxon>
        <taxon>Usitatibacter</taxon>
    </lineage>
</organism>
<dbReference type="EMBL" id="CP053069">
    <property type="protein sequence ID" value="QJR09532.1"/>
    <property type="molecule type" value="Genomic_DNA"/>
</dbReference>